<name>A0ABV1JVD0_9PSEU</name>
<dbReference type="InterPro" id="IPR001451">
    <property type="entry name" value="Hexapep"/>
</dbReference>
<dbReference type="Gene3D" id="2.160.10.10">
    <property type="entry name" value="Hexapeptide repeat proteins"/>
    <property type="match status" value="1"/>
</dbReference>
<sequence>MITVNGHTPQVHEQAWVAPGAVLAGEVSVGAETGIWYTCVIRADLAPITLGSRTNVQDGSVLHADPGFPATVGDGVTIGHRAVVHGCTIEDDVLIGMGAVLMNGVHVGAGSLIAAGAVLTQGTVVPPGSLVAGVPGKVRRELGEAERDSIPLSAAAYVHLLGLHRDANA</sequence>
<dbReference type="CDD" id="cd04645">
    <property type="entry name" value="LbH_gamma_CA_like"/>
    <property type="match status" value="1"/>
</dbReference>
<proteinExistence type="predicted"/>
<accession>A0ABV1JVD0</accession>
<dbReference type="PANTHER" id="PTHR13061:SF29">
    <property type="entry name" value="GAMMA CARBONIC ANHYDRASE-LIKE 1, MITOCHONDRIAL-RELATED"/>
    <property type="match status" value="1"/>
</dbReference>
<organism evidence="1 2">
    <name type="scientific">Pseudonocardia tropica</name>
    <dbReference type="NCBI Taxonomy" id="681289"/>
    <lineage>
        <taxon>Bacteria</taxon>
        <taxon>Bacillati</taxon>
        <taxon>Actinomycetota</taxon>
        <taxon>Actinomycetes</taxon>
        <taxon>Pseudonocardiales</taxon>
        <taxon>Pseudonocardiaceae</taxon>
        <taxon>Pseudonocardia</taxon>
    </lineage>
</organism>
<dbReference type="SUPFAM" id="SSF51161">
    <property type="entry name" value="Trimeric LpxA-like enzymes"/>
    <property type="match status" value="1"/>
</dbReference>
<gene>
    <name evidence="1" type="ORF">WHI96_12540</name>
</gene>
<dbReference type="RefSeq" id="WP_345648930.1">
    <property type="nucleotide sequence ID" value="NZ_BAABLY010000059.1"/>
</dbReference>
<comment type="caution">
    <text evidence="1">The sequence shown here is derived from an EMBL/GenBank/DDBJ whole genome shotgun (WGS) entry which is preliminary data.</text>
</comment>
<dbReference type="Pfam" id="PF00132">
    <property type="entry name" value="Hexapep"/>
    <property type="match status" value="1"/>
</dbReference>
<reference evidence="1 2" key="1">
    <citation type="submission" date="2024-03" db="EMBL/GenBank/DDBJ databases">
        <title>Draft genome sequence of Pseudonocardia tropica JCM 19149.</title>
        <authorList>
            <person name="Butdee W."/>
            <person name="Duangmal K."/>
        </authorList>
    </citation>
    <scope>NUCLEOTIDE SEQUENCE [LARGE SCALE GENOMIC DNA]</scope>
    <source>
        <strain evidence="1 2">JCM 19149</strain>
    </source>
</reference>
<keyword evidence="2" id="KW-1185">Reference proteome</keyword>
<dbReference type="PANTHER" id="PTHR13061">
    <property type="entry name" value="DYNACTIN SUBUNIT P25"/>
    <property type="match status" value="1"/>
</dbReference>
<dbReference type="InterPro" id="IPR011004">
    <property type="entry name" value="Trimer_LpxA-like_sf"/>
</dbReference>
<dbReference type="Proteomes" id="UP001464923">
    <property type="component" value="Unassembled WGS sequence"/>
</dbReference>
<protein>
    <submittedName>
        <fullName evidence="1">Gamma carbonic anhydrase family protein</fullName>
    </submittedName>
</protein>
<dbReference type="EMBL" id="JBEDNP010000006">
    <property type="protein sequence ID" value="MEQ3539656.1"/>
    <property type="molecule type" value="Genomic_DNA"/>
</dbReference>
<dbReference type="InterPro" id="IPR047324">
    <property type="entry name" value="LbH_gamma_CA-like"/>
</dbReference>
<evidence type="ECO:0000313" key="2">
    <source>
        <dbReference type="Proteomes" id="UP001464923"/>
    </source>
</evidence>
<evidence type="ECO:0000313" key="1">
    <source>
        <dbReference type="EMBL" id="MEQ3539656.1"/>
    </source>
</evidence>
<dbReference type="InterPro" id="IPR050484">
    <property type="entry name" value="Transf_Hexapept/Carb_Anhydrase"/>
</dbReference>